<feature type="region of interest" description="Actin-binding" evidence="15">
    <location>
        <begin position="887"/>
        <end position="909"/>
    </location>
</feature>
<protein>
    <submittedName>
        <fullName evidence="21">Uncharacterized protein</fullName>
    </submittedName>
</protein>
<dbReference type="SUPFAM" id="SSF52540">
    <property type="entry name" value="P-loop containing nucleoside triphosphate hydrolases"/>
    <property type="match status" value="2"/>
</dbReference>
<dbReference type="Pfam" id="PF00130">
    <property type="entry name" value="C1_1"/>
    <property type="match status" value="1"/>
</dbReference>
<dbReference type="SMART" id="SM00242">
    <property type="entry name" value="MYSc"/>
    <property type="match status" value="1"/>
</dbReference>
<dbReference type="FunFam" id="3.40.850.10:FF:000008">
    <property type="entry name" value="Putative unconventional myosin-IXa"/>
    <property type="match status" value="1"/>
</dbReference>
<dbReference type="InterPro" id="IPR002219">
    <property type="entry name" value="PKC_DAG/PE"/>
</dbReference>
<evidence type="ECO:0000256" key="2">
    <source>
        <dbReference type="ARBA" id="ARBA00008314"/>
    </source>
</evidence>
<feature type="compositionally biased region" description="Polar residues" evidence="16">
    <location>
        <begin position="1266"/>
        <end position="1291"/>
    </location>
</feature>
<feature type="compositionally biased region" description="Basic and acidic residues" evidence="16">
    <location>
        <begin position="1406"/>
        <end position="1417"/>
    </location>
</feature>
<evidence type="ECO:0000256" key="9">
    <source>
        <dbReference type="ARBA" id="ARBA00022833"/>
    </source>
</evidence>
<dbReference type="SUPFAM" id="SSF48350">
    <property type="entry name" value="GTPase activation domain, GAP"/>
    <property type="match status" value="1"/>
</dbReference>
<feature type="region of interest" description="Disordered" evidence="16">
    <location>
        <begin position="1476"/>
        <end position="1527"/>
    </location>
</feature>
<evidence type="ECO:0000259" key="19">
    <source>
        <dbReference type="PROSITE" id="PS50238"/>
    </source>
</evidence>
<dbReference type="InterPro" id="IPR036023">
    <property type="entry name" value="MYSc_Myo9"/>
</dbReference>
<dbReference type="Gene3D" id="3.30.60.20">
    <property type="match status" value="2"/>
</dbReference>
<dbReference type="PROSITE" id="PS50238">
    <property type="entry name" value="RHOGAP"/>
    <property type="match status" value="1"/>
</dbReference>
<dbReference type="GO" id="GO:0005737">
    <property type="term" value="C:cytoplasm"/>
    <property type="evidence" value="ECO:0007669"/>
    <property type="project" value="UniProtKB-SubCell"/>
</dbReference>
<dbReference type="Proteomes" id="UP000655588">
    <property type="component" value="Unassembled WGS sequence"/>
</dbReference>
<dbReference type="PROSITE" id="PS50081">
    <property type="entry name" value="ZF_DAG_PE_2"/>
    <property type="match status" value="2"/>
</dbReference>
<feature type="domain" description="Rho-GAP" evidence="19">
    <location>
        <begin position="1935"/>
        <end position="2137"/>
    </location>
</feature>
<evidence type="ECO:0000256" key="5">
    <source>
        <dbReference type="ARBA" id="ARBA00022723"/>
    </source>
</evidence>
<feature type="region of interest" description="Disordered" evidence="16">
    <location>
        <begin position="1234"/>
        <end position="1319"/>
    </location>
</feature>
<dbReference type="GO" id="GO:0009653">
    <property type="term" value="P:anatomical structure morphogenesis"/>
    <property type="evidence" value="ECO:0007669"/>
    <property type="project" value="UniProtKB-ARBA"/>
</dbReference>
<dbReference type="SMART" id="SM00109">
    <property type="entry name" value="C1"/>
    <property type="match status" value="2"/>
</dbReference>
<evidence type="ECO:0000313" key="22">
    <source>
        <dbReference type="Proteomes" id="UP000655588"/>
    </source>
</evidence>
<dbReference type="InterPro" id="IPR000048">
    <property type="entry name" value="IQ_motif_EF-hand-BS"/>
</dbReference>
<feature type="compositionally biased region" description="Basic residues" evidence="16">
    <location>
        <begin position="1862"/>
        <end position="1872"/>
    </location>
</feature>
<comment type="similarity">
    <text evidence="2 15">Belongs to the TRAFAC class myosin-kinesin ATPase superfamily. Myosin family.</text>
</comment>
<dbReference type="PROSITE" id="PS50096">
    <property type="entry name" value="IQ"/>
    <property type="match status" value="3"/>
</dbReference>
<dbReference type="Gene3D" id="3.40.850.10">
    <property type="entry name" value="Kinesin motor domain"/>
    <property type="match status" value="2"/>
</dbReference>
<feature type="compositionally biased region" description="Low complexity" evidence="16">
    <location>
        <begin position="1234"/>
        <end position="1247"/>
    </location>
</feature>
<dbReference type="GO" id="GO:0005096">
    <property type="term" value="F:GTPase activator activity"/>
    <property type="evidence" value="ECO:0007669"/>
    <property type="project" value="UniProtKB-KW"/>
</dbReference>
<dbReference type="InterPro" id="IPR027417">
    <property type="entry name" value="P-loop_NTPase"/>
</dbReference>
<evidence type="ECO:0000256" key="10">
    <source>
        <dbReference type="ARBA" id="ARBA00022840"/>
    </source>
</evidence>
<dbReference type="Gene3D" id="1.20.5.190">
    <property type="match status" value="2"/>
</dbReference>
<feature type="compositionally biased region" description="Polar residues" evidence="16">
    <location>
        <begin position="1418"/>
        <end position="1432"/>
    </location>
</feature>
<dbReference type="Gene3D" id="1.20.120.720">
    <property type="entry name" value="Myosin VI head, motor domain, U50 subdomain"/>
    <property type="match status" value="1"/>
</dbReference>
<dbReference type="InterPro" id="IPR046349">
    <property type="entry name" value="C1-like_sf"/>
</dbReference>
<evidence type="ECO:0000256" key="15">
    <source>
        <dbReference type="PROSITE-ProRule" id="PRU00782"/>
    </source>
</evidence>
<dbReference type="CDD" id="cd01779">
    <property type="entry name" value="RA_Myosin-IX"/>
    <property type="match status" value="1"/>
</dbReference>
<feature type="region of interest" description="Disordered" evidence="16">
    <location>
        <begin position="1545"/>
        <end position="1621"/>
    </location>
</feature>
<evidence type="ECO:0000256" key="13">
    <source>
        <dbReference type="ARBA" id="ARBA00023175"/>
    </source>
</evidence>
<dbReference type="InterPro" id="IPR000159">
    <property type="entry name" value="RA_dom"/>
</dbReference>
<dbReference type="Gene3D" id="1.10.555.10">
    <property type="entry name" value="Rho GTPase activation protein"/>
    <property type="match status" value="1"/>
</dbReference>
<dbReference type="SUPFAM" id="SSF54236">
    <property type="entry name" value="Ubiquitin-like"/>
    <property type="match status" value="1"/>
</dbReference>
<keyword evidence="22" id="KW-1185">Reference proteome</keyword>
<evidence type="ECO:0000256" key="16">
    <source>
        <dbReference type="SAM" id="MobiDB-lite"/>
    </source>
</evidence>
<evidence type="ECO:0000256" key="7">
    <source>
        <dbReference type="ARBA" id="ARBA00022741"/>
    </source>
</evidence>
<feature type="domain" description="Ras-associating" evidence="18">
    <location>
        <begin position="5"/>
        <end position="106"/>
    </location>
</feature>
<dbReference type="InterPro" id="IPR001609">
    <property type="entry name" value="Myosin_head_motor_dom-like"/>
</dbReference>
<gene>
    <name evidence="21" type="ORF">E2986_00408</name>
</gene>
<dbReference type="GO" id="GO:0016459">
    <property type="term" value="C:myosin complex"/>
    <property type="evidence" value="ECO:0007669"/>
    <property type="project" value="UniProtKB-KW"/>
</dbReference>
<feature type="binding site" evidence="15">
    <location>
        <begin position="230"/>
        <end position="237"/>
    </location>
    <ligand>
        <name>ATP</name>
        <dbReference type="ChEBI" id="CHEBI:30616"/>
    </ligand>
</feature>
<dbReference type="PROSITE" id="PS00479">
    <property type="entry name" value="ZF_DAG_PE_1"/>
    <property type="match status" value="1"/>
</dbReference>
<evidence type="ECO:0000256" key="12">
    <source>
        <dbReference type="ARBA" id="ARBA00023123"/>
    </source>
</evidence>
<dbReference type="GO" id="GO:0048513">
    <property type="term" value="P:animal organ development"/>
    <property type="evidence" value="ECO:0007669"/>
    <property type="project" value="UniProtKB-ARBA"/>
</dbReference>
<dbReference type="GO" id="GO:0035556">
    <property type="term" value="P:intracellular signal transduction"/>
    <property type="evidence" value="ECO:0007669"/>
    <property type="project" value="InterPro"/>
</dbReference>
<dbReference type="PANTHER" id="PTHR46184">
    <property type="entry name" value="UNCONVENTIONAL MYOSIN-IXB-LIKE PROTEIN"/>
    <property type="match status" value="1"/>
</dbReference>
<feature type="compositionally biased region" description="Basic and acidic residues" evidence="16">
    <location>
        <begin position="1545"/>
        <end position="1560"/>
    </location>
</feature>
<dbReference type="InterPro" id="IPR046987">
    <property type="entry name" value="Myo9"/>
</dbReference>
<dbReference type="PANTHER" id="PTHR46184:SF5">
    <property type="entry name" value="UNCONVENTIONAL MYOSIN-IXA-LIKE"/>
    <property type="match status" value="1"/>
</dbReference>
<dbReference type="GO" id="GO:0051015">
    <property type="term" value="F:actin filament binding"/>
    <property type="evidence" value="ECO:0007669"/>
    <property type="project" value="TreeGrafter"/>
</dbReference>
<feature type="domain" description="Phorbol-ester/DAG-type" evidence="17">
    <location>
        <begin position="1881"/>
        <end position="1931"/>
    </location>
</feature>
<dbReference type="Pfam" id="PF00063">
    <property type="entry name" value="Myosin_head"/>
    <property type="match status" value="2"/>
</dbReference>
<dbReference type="Pfam" id="PF00620">
    <property type="entry name" value="RhoGAP"/>
    <property type="match status" value="1"/>
</dbReference>
<keyword evidence="8" id="KW-0863">Zinc-finger</keyword>
<evidence type="ECO:0000256" key="4">
    <source>
        <dbReference type="ARBA" id="ARBA00022490"/>
    </source>
</evidence>
<dbReference type="CDD" id="cd23767">
    <property type="entry name" value="IQCD"/>
    <property type="match status" value="1"/>
</dbReference>
<keyword evidence="7 15" id="KW-0547">Nucleotide-binding</keyword>
<evidence type="ECO:0000256" key="11">
    <source>
        <dbReference type="ARBA" id="ARBA00023054"/>
    </source>
</evidence>
<sequence>MDSCGSGVVQVFVGEWSPEYEALSIKATKQTSSAEIVECIIERLGLVDASVSNGYELAEVVGNSVGQECKERRLGPSECPVALMLLWPKNAAQQEYYRFYLRKKQPDYLWSDSRFLMDPQLLKDYFNRFLYQPRDKEYPDLCQLPDLNEQTLLDNLRARFLAGNIYTYVGSILIALNPFKFYPIYNPKYVKLYQNRRLGPDIPPHIFAIADAAYHCMLKEKRNQCIVISGESGSGKTESTNFLLHHLTALSQKGSHGSGVEQTILSAGPVLEAFGNAKTAHNNNSSRFGKFIQVNYKENGMVHGAVVQKYLLEKSRIVSQGRNERNYHVFYYLLAGANEQEKQLLHLESCDRYNYLNKSGCYGLENVDERHEFSRLKQSMEMVGFTPEKQRRLFAVLSAVLLLGNVEFQPRKSYHHHDEAVGVKNPEVVALISELLRVKQETLLAALTAKRARASGETLVINYRLPEAIAARDAMAKCLYGALFDWIVLQVNHALLSKKDTLRDHQGNSIGVLDIFGFEDFKMCNSFEQLCINYANEQLQHYFNQHVFQYEQREYRKQGIRWTDIGYSDNSGCLNLIEGKPNGLLCLLDDQCNFPGATNETLLQKFNSVHKDNPFYEAPQRREAAFVVRHYAGAVKYQAANMREKNLDLMRPDGVVGVLKNSSLAFVRELVGADPVAVFRWAILRAFFRAHFAFQEAGRAHRHGRADGTKTSIQNRYRTPNENLISSHKHNRPSYQKQRSVCIPSTIPITTLSSIQLENNDNVNNNRLSWPQSRNINQTQHPSNVTTMKGYLIRGREDQPHSNNKLRRDTHSPLERVLPKDEANVMERANQIVMKNKSFRPRERGKKGLKNLQTVKTLAGRTQSYGSGPGKARKQPMTVSAQFQQSLHSLMDTLNQANPFFIRCIKSNANKVSNEFDEETVQRQLRYTGMLETVRIRQAGFNVRLTYEEFIQLYRMLLPKGLLSSQSDVRDFLLTLNLNRDNYQLGTTKVFLRESEKIKLDIELHQQIITSITTIQKWFRACLERRKFLRLKNAVVQIQSFWRMIIAQRFAHSLRTRIEAAVHIQAAWRAYKQYNWFKKLKSCVITFQAYARGNKARKDFAELKKRKKFPVDKIGEYKEIQDQGVPIYDNSKVYPRLRNNEESLADNGLLEFNTTRKMESQNRLPSARTDSVLRDSSIDTSMSYSKRKIIPNTRILHEPSSILRNMDFFPSDEFNERKSSLESLTSLRSYESQVSVNSSESQDNSYSKPVPNTRTKRGDQSPIVAANTNLANASSRLSSVNKRADSSSTGYSDGEIDTEIPSTVQSAPPVFNTAPSFSNPREMTSYQSNISLTHSPISDVWRRRADFSSINYSDYLVSGPQKSTLTRSPNVSQYKSITDNLFEQDKPNEASNYNVKLDSDRFVHMESSSVREQRRLSDNSVPSERIESNPTSPIRRDHTCGHSKEMKDFSYLRRQNSEGDTSKKLDVVNDGNALKGLLLKGTSPKEKNSRPKEKCEPDVPVRSARRNRPTREVQCRSMGESVSETNSGEAKNLFLGTIKESDLHKSTAIRSRKDSPHDTSSRSVTDWPVNKSEAASKMQQPGKRMRSNAITTLELRRRNSDPATKISGLSEDKPGTDTSPNDLKLAPEMNLLEWKGNLFTLAGHCFRKVARFAKDDVCVCCHEKMDAFVTQGYKCIDCKQLYHVKCIQNGGVLKMPCILANTPGRRKNRKPPRTPYDTSKQVVAPKFSLTGTSAFSDSTDKIISDAKELALMQDFITKKIYIMEGQEEGRKPSEVDRVFRHALRKFKDDLVITYSVAIQQGVEGNIKYTDLIANFLHVMETVCKQENTSEDFPVTMGVNAFRGFMNEFMTLVKTEAPEKQSKSKRKKEKKRKHEEPTRHGNHMFQLTIINIPTACEVCTSFFMWPIERGLVCQNCKLTCHKKCYMKASAECGKEASLHEMNSRKVFGVPLYKLDCGDGKVPIVVDRLITTIEMHGLYTEGIYRKSGVSSKVKELKLKMDEGDLEKVDFENYQVHVLAAVLKSFFRDMPEPLLTFEYYDDFLHAANLTDPRDRISTLFAILKKLPKPNFDLMERLIVHLARVALHEVDNRMSPSALAIVFAPCILRTNRTLPAQDSLQDVGRQTCCVETIVQEKLRVVRATLADINTLESACHTATHRLSSLRSSKIFSPEELNPTTPSVATRGGTTDRDRDRGDEEEALLVDHIQEIQKEKALLTSTLPSLTRASSDDDLLLSATDLDDGSLDDLLPSSADGLVRKKPIQRQSSADNAFPTIISVDEDMVMV</sequence>
<feature type="compositionally biased region" description="Basic and acidic residues" evidence="16">
    <location>
        <begin position="1483"/>
        <end position="1499"/>
    </location>
</feature>
<reference evidence="21" key="1">
    <citation type="submission" date="2019-11" db="EMBL/GenBank/DDBJ databases">
        <title>The nuclear and mitochondrial genomes of Frieseomelitta varia - a highly eusocial stingless bee (Meliponini) with a permanently sterile worker caste.</title>
        <authorList>
            <person name="Freitas F.C.P."/>
            <person name="Lourenco A.P."/>
            <person name="Nunes F.M.F."/>
            <person name="Paschoal A.R."/>
            <person name="Abreu F.C.P."/>
            <person name="Barbin F.O."/>
            <person name="Bataglia L."/>
            <person name="Cardoso-Junior C.A.M."/>
            <person name="Cervoni M.S."/>
            <person name="Silva S.R."/>
            <person name="Dalarmi F."/>
            <person name="Del Lama M.A."/>
            <person name="Depintor T.S."/>
            <person name="Ferreira K.M."/>
            <person name="Goria P.S."/>
            <person name="Jaskot M.C."/>
            <person name="Lago D.C."/>
            <person name="Luna-Lucena D."/>
            <person name="Moda L.M."/>
            <person name="Nascimento L."/>
            <person name="Pedrino M."/>
            <person name="Rabico F.O."/>
            <person name="Sanches F.C."/>
            <person name="Santos D.E."/>
            <person name="Santos C.G."/>
            <person name="Vieira J."/>
            <person name="Lopes T.F."/>
            <person name="Barchuk A.R."/>
            <person name="Hartfelder K."/>
            <person name="Simoes Z.L.P."/>
            <person name="Bitondi M.M.G."/>
            <person name="Pinheiro D.G."/>
        </authorList>
    </citation>
    <scope>NUCLEOTIDE SEQUENCE</scope>
    <source>
        <strain evidence="21">USP_RPSP 00005682</strain>
        <tissue evidence="21">Whole individual</tissue>
    </source>
</reference>
<evidence type="ECO:0000256" key="3">
    <source>
        <dbReference type="ARBA" id="ARBA00022468"/>
    </source>
</evidence>
<dbReference type="Gene3D" id="1.10.10.820">
    <property type="match status" value="1"/>
</dbReference>
<dbReference type="CDD" id="cd00029">
    <property type="entry name" value="C1"/>
    <property type="match status" value="1"/>
</dbReference>
<dbReference type="InterPro" id="IPR000198">
    <property type="entry name" value="RhoGAP_dom"/>
</dbReference>
<accession>A0A833RN20</accession>
<keyword evidence="9" id="KW-0862">Zinc</keyword>
<comment type="subcellular location">
    <subcellularLocation>
        <location evidence="1">Cytoplasm</location>
    </subcellularLocation>
</comment>
<dbReference type="FunFam" id="1.10.10.820:FF:000001">
    <property type="entry name" value="Myosin heavy chain"/>
    <property type="match status" value="1"/>
</dbReference>
<evidence type="ECO:0000256" key="8">
    <source>
        <dbReference type="ARBA" id="ARBA00022771"/>
    </source>
</evidence>
<feature type="compositionally biased region" description="Basic and acidic residues" evidence="16">
    <location>
        <begin position="1434"/>
        <end position="1449"/>
    </location>
</feature>
<keyword evidence="5" id="KW-0479">Metal-binding</keyword>
<feature type="domain" description="Myosin motor" evidence="20">
    <location>
        <begin position="136"/>
        <end position="1005"/>
    </location>
</feature>
<dbReference type="CDD" id="cd20818">
    <property type="entry name" value="C1_Myosin-IX"/>
    <property type="match status" value="1"/>
</dbReference>
<dbReference type="CDD" id="cd01385">
    <property type="entry name" value="MYSc_Myo9"/>
    <property type="match status" value="1"/>
</dbReference>
<dbReference type="GO" id="GO:0008270">
    <property type="term" value="F:zinc ion binding"/>
    <property type="evidence" value="ECO:0007669"/>
    <property type="project" value="UniProtKB-KW"/>
</dbReference>
<dbReference type="PROSITE" id="PS51456">
    <property type="entry name" value="MYOSIN_MOTOR"/>
    <property type="match status" value="1"/>
</dbReference>
<dbReference type="GO" id="GO:0000146">
    <property type="term" value="F:microfilament motor activity"/>
    <property type="evidence" value="ECO:0007669"/>
    <property type="project" value="InterPro"/>
</dbReference>
<evidence type="ECO:0000256" key="1">
    <source>
        <dbReference type="ARBA" id="ARBA00004496"/>
    </source>
</evidence>
<dbReference type="SUPFAM" id="SSF57889">
    <property type="entry name" value="Cysteine-rich domain"/>
    <property type="match status" value="2"/>
</dbReference>
<dbReference type="SMART" id="SM00015">
    <property type="entry name" value="IQ"/>
    <property type="match status" value="4"/>
</dbReference>
<evidence type="ECO:0000313" key="21">
    <source>
        <dbReference type="EMBL" id="KAF3426789.1"/>
    </source>
</evidence>
<comment type="caution">
    <text evidence="21">The sequence shown here is derived from an EMBL/GenBank/DDBJ whole genome shotgun (WGS) entry which is preliminary data.</text>
</comment>
<dbReference type="InterPro" id="IPR036961">
    <property type="entry name" value="Kinesin_motor_dom_sf"/>
</dbReference>
<keyword evidence="14 15" id="KW-0009">Actin-binding</keyword>
<evidence type="ECO:0000259" key="20">
    <source>
        <dbReference type="PROSITE" id="PS51456"/>
    </source>
</evidence>
<dbReference type="OrthoDB" id="312459at2759"/>
<keyword evidence="12 15" id="KW-0518">Myosin</keyword>
<dbReference type="EMBL" id="WNWW01000289">
    <property type="protein sequence ID" value="KAF3426789.1"/>
    <property type="molecule type" value="Genomic_DNA"/>
</dbReference>
<dbReference type="GO" id="GO:0005524">
    <property type="term" value="F:ATP binding"/>
    <property type="evidence" value="ECO:0007669"/>
    <property type="project" value="UniProtKB-UniRule"/>
</dbReference>
<dbReference type="GO" id="GO:0048731">
    <property type="term" value="P:system development"/>
    <property type="evidence" value="ECO:0007669"/>
    <property type="project" value="UniProtKB-ARBA"/>
</dbReference>
<name>A0A833RN20_9HYME</name>
<keyword evidence="11" id="KW-0175">Coiled coil</keyword>
<dbReference type="GO" id="GO:0005884">
    <property type="term" value="C:actin filament"/>
    <property type="evidence" value="ECO:0007669"/>
    <property type="project" value="TreeGrafter"/>
</dbReference>
<evidence type="ECO:0000259" key="17">
    <source>
        <dbReference type="PROSITE" id="PS50081"/>
    </source>
</evidence>
<keyword evidence="10 15" id="KW-0067">ATP-binding</keyword>
<evidence type="ECO:0000259" key="18">
    <source>
        <dbReference type="PROSITE" id="PS50200"/>
    </source>
</evidence>
<feature type="region of interest" description="Disordered" evidence="16">
    <location>
        <begin position="2167"/>
        <end position="2192"/>
    </location>
</feature>
<dbReference type="InterPro" id="IPR029071">
    <property type="entry name" value="Ubiquitin-like_domsf"/>
</dbReference>
<proteinExistence type="inferred from homology"/>
<dbReference type="Gene3D" id="3.10.20.90">
    <property type="entry name" value="Phosphatidylinositol 3-kinase Catalytic Subunit, Chain A, domain 1"/>
    <property type="match status" value="1"/>
</dbReference>
<dbReference type="PROSITE" id="PS50200">
    <property type="entry name" value="RA"/>
    <property type="match status" value="1"/>
</dbReference>
<organism evidence="21 22">
    <name type="scientific">Frieseomelitta varia</name>
    <dbReference type="NCBI Taxonomy" id="561572"/>
    <lineage>
        <taxon>Eukaryota</taxon>
        <taxon>Metazoa</taxon>
        <taxon>Ecdysozoa</taxon>
        <taxon>Arthropoda</taxon>
        <taxon>Hexapoda</taxon>
        <taxon>Insecta</taxon>
        <taxon>Pterygota</taxon>
        <taxon>Neoptera</taxon>
        <taxon>Endopterygota</taxon>
        <taxon>Hymenoptera</taxon>
        <taxon>Apocrita</taxon>
        <taxon>Aculeata</taxon>
        <taxon>Apoidea</taxon>
        <taxon>Anthophila</taxon>
        <taxon>Apidae</taxon>
        <taxon>Frieseomelitta</taxon>
    </lineage>
</organism>
<evidence type="ECO:0000256" key="14">
    <source>
        <dbReference type="ARBA" id="ARBA00023203"/>
    </source>
</evidence>
<dbReference type="Pfam" id="PF00612">
    <property type="entry name" value="IQ"/>
    <property type="match status" value="3"/>
</dbReference>
<dbReference type="Gene3D" id="6.20.240.20">
    <property type="match status" value="1"/>
</dbReference>
<dbReference type="GO" id="GO:0009888">
    <property type="term" value="P:tissue development"/>
    <property type="evidence" value="ECO:0007669"/>
    <property type="project" value="UniProtKB-ARBA"/>
</dbReference>
<feature type="region of interest" description="Disordered" evidence="16">
    <location>
        <begin position="1406"/>
        <end position="1449"/>
    </location>
</feature>
<dbReference type="SMART" id="SM00314">
    <property type="entry name" value="RA"/>
    <property type="match status" value="1"/>
</dbReference>
<dbReference type="PRINTS" id="PR00193">
    <property type="entry name" value="MYOSINHEAVY"/>
</dbReference>
<keyword evidence="13 15" id="KW-0505">Motor protein</keyword>
<evidence type="ECO:0000256" key="6">
    <source>
        <dbReference type="ARBA" id="ARBA00022737"/>
    </source>
</evidence>
<feature type="domain" description="Phorbol-ester/DAG-type" evidence="17">
    <location>
        <begin position="1643"/>
        <end position="1697"/>
    </location>
</feature>
<keyword evidence="3" id="KW-0343">GTPase activation</keyword>
<dbReference type="SMART" id="SM00324">
    <property type="entry name" value="RhoGAP"/>
    <property type="match status" value="1"/>
</dbReference>
<keyword evidence="4" id="KW-0963">Cytoplasm</keyword>
<dbReference type="Pfam" id="PF00788">
    <property type="entry name" value="RA"/>
    <property type="match status" value="1"/>
</dbReference>
<keyword evidence="6" id="KW-0677">Repeat</keyword>
<dbReference type="Gene3D" id="1.20.58.530">
    <property type="match status" value="1"/>
</dbReference>
<feature type="region of interest" description="Disordered" evidence="16">
    <location>
        <begin position="1855"/>
        <end position="1877"/>
    </location>
</feature>
<dbReference type="InterPro" id="IPR008936">
    <property type="entry name" value="Rho_GTPase_activation_prot"/>
</dbReference>